<name>A0ACC1R2Q8_9HYPO</name>
<proteinExistence type="predicted"/>
<accession>A0ACC1R2Q8</accession>
<comment type="caution">
    <text evidence="1">The sequence shown here is derived from an EMBL/GenBank/DDBJ whole genome shotgun (WGS) entry which is preliminary data.</text>
</comment>
<sequence>MADDKAPRSPRNVITNLWYLSRLSLYETQKPYFVNFPVPADSPDAPPQHNLLHEQVSDIEIHDIRERESGFTLDTHGFELVRHETRLTNDDFENDESIRREYYPEIIDFISKKLGNARVVPFEHTHRLSRPLSKGCGCGRKRKPLVAAHIGETVLNVSINARPCNIVHKPITIFLHVEFP</sequence>
<reference evidence="1" key="1">
    <citation type="submission" date="2022-07" db="EMBL/GenBank/DDBJ databases">
        <title>Genome Sequence of Lecanicillium saksenae.</title>
        <authorList>
            <person name="Buettner E."/>
        </authorList>
    </citation>
    <scope>NUCLEOTIDE SEQUENCE</scope>
    <source>
        <strain evidence="1">VT-O1</strain>
    </source>
</reference>
<protein>
    <submittedName>
        <fullName evidence="1">Uncharacterized protein</fullName>
    </submittedName>
</protein>
<evidence type="ECO:0000313" key="2">
    <source>
        <dbReference type="Proteomes" id="UP001148737"/>
    </source>
</evidence>
<dbReference type="EMBL" id="JANAKD010000167">
    <property type="protein sequence ID" value="KAJ3496717.1"/>
    <property type="molecule type" value="Genomic_DNA"/>
</dbReference>
<dbReference type="Proteomes" id="UP001148737">
    <property type="component" value="Unassembled WGS sequence"/>
</dbReference>
<keyword evidence="2" id="KW-1185">Reference proteome</keyword>
<gene>
    <name evidence="1" type="ORF">NLG97_g2456</name>
</gene>
<organism evidence="1 2">
    <name type="scientific">Lecanicillium saksenae</name>
    <dbReference type="NCBI Taxonomy" id="468837"/>
    <lineage>
        <taxon>Eukaryota</taxon>
        <taxon>Fungi</taxon>
        <taxon>Dikarya</taxon>
        <taxon>Ascomycota</taxon>
        <taxon>Pezizomycotina</taxon>
        <taxon>Sordariomycetes</taxon>
        <taxon>Hypocreomycetidae</taxon>
        <taxon>Hypocreales</taxon>
        <taxon>Cordycipitaceae</taxon>
        <taxon>Lecanicillium</taxon>
    </lineage>
</organism>
<evidence type="ECO:0000313" key="1">
    <source>
        <dbReference type="EMBL" id="KAJ3496717.1"/>
    </source>
</evidence>